<organism evidence="5 6">
    <name type="scientific">Saccharomonospora xinjiangensis XJ-54</name>
    <dbReference type="NCBI Taxonomy" id="882086"/>
    <lineage>
        <taxon>Bacteria</taxon>
        <taxon>Bacillati</taxon>
        <taxon>Actinomycetota</taxon>
        <taxon>Actinomycetes</taxon>
        <taxon>Pseudonocardiales</taxon>
        <taxon>Pseudonocardiaceae</taxon>
        <taxon>Saccharomonospora</taxon>
    </lineage>
</organism>
<dbReference type="InterPro" id="IPR025734">
    <property type="entry name" value="EspG"/>
</dbReference>
<evidence type="ECO:0000256" key="3">
    <source>
        <dbReference type="ARBA" id="ARBA00022490"/>
    </source>
</evidence>
<dbReference type="Proteomes" id="UP000004691">
    <property type="component" value="Unassembled WGS sequence"/>
</dbReference>
<dbReference type="HOGENOM" id="CLU_088487_1_1_11"/>
<evidence type="ECO:0000256" key="2">
    <source>
        <dbReference type="ARBA" id="ARBA00006411"/>
    </source>
</evidence>
<dbReference type="Pfam" id="PF14011">
    <property type="entry name" value="ESX-1_EspG"/>
    <property type="match status" value="1"/>
</dbReference>
<keyword evidence="4" id="KW-0143">Chaperone</keyword>
<keyword evidence="6" id="KW-1185">Reference proteome</keyword>
<sequence length="246" mass="27678">MAVLTRPVALPRALLLHLWELEGLGDPHPLLGASDLYLPQDQRGEFTRRCFRELGRLGLAREDMLTREFRVALRIVASPGRELYCWSTYSDAEERDRKFLVASAGGDAVAMQVKDESVTIVPIAERHLVEAFLGELPEFPPAPVPELHTTRQAFDVRAENHDMFAAELTPEMEFERRLKAPREAVHQVYAGGTPDGRYRRSEPLSVIDLREEGRILVFADGQQNLHSLPGTPANLAKTFAATWQNL</sequence>
<evidence type="ECO:0008006" key="7">
    <source>
        <dbReference type="Google" id="ProtNLM"/>
    </source>
</evidence>
<evidence type="ECO:0000313" key="5">
    <source>
        <dbReference type="EMBL" id="EID55199.1"/>
    </source>
</evidence>
<reference evidence="5 6" key="1">
    <citation type="submission" date="2012-01" db="EMBL/GenBank/DDBJ databases">
        <title>Improved High-Quality Draft sequence of Saccharomonospora xinjiangensis XJ-54.</title>
        <authorList>
            <consortium name="US DOE Joint Genome Institute"/>
            <person name="Lucas S."/>
            <person name="Han J."/>
            <person name="Lapidus A."/>
            <person name="Cheng J.-F."/>
            <person name="Goodwin L."/>
            <person name="Pitluck S."/>
            <person name="Peters L."/>
            <person name="Mikhailova N."/>
            <person name="Teshima H."/>
            <person name="Detter J.C."/>
            <person name="Han C."/>
            <person name="Tapia R."/>
            <person name="Land M."/>
            <person name="Hauser L."/>
            <person name="Kyrpides N."/>
            <person name="Ivanova N."/>
            <person name="Pagani I."/>
            <person name="Brambilla E.-M."/>
            <person name="Klenk H.-P."/>
            <person name="Woyke T."/>
        </authorList>
    </citation>
    <scope>NUCLEOTIDE SEQUENCE [LARGE SCALE GENOMIC DNA]</scope>
    <source>
        <strain evidence="5 6">XJ-54</strain>
    </source>
</reference>
<accession>I0V4Z6</accession>
<dbReference type="EMBL" id="JH636049">
    <property type="protein sequence ID" value="EID55199.1"/>
    <property type="molecule type" value="Genomic_DNA"/>
</dbReference>
<proteinExistence type="inferred from homology"/>
<dbReference type="eggNOG" id="ENOG503466D">
    <property type="taxonomic scope" value="Bacteria"/>
</dbReference>
<gene>
    <name evidence="5" type="ORF">SacxiDRAFT_2987</name>
</gene>
<evidence type="ECO:0000256" key="4">
    <source>
        <dbReference type="ARBA" id="ARBA00023186"/>
    </source>
</evidence>
<evidence type="ECO:0000256" key="1">
    <source>
        <dbReference type="ARBA" id="ARBA00004496"/>
    </source>
</evidence>
<comment type="subcellular location">
    <subcellularLocation>
        <location evidence="1">Cytoplasm</location>
    </subcellularLocation>
</comment>
<comment type="similarity">
    <text evidence="2">Belongs to the EspG family.</text>
</comment>
<dbReference type="STRING" id="882086.SacxiDRAFT_2987"/>
<protein>
    <recommendedName>
        <fullName evidence="7">EspG family</fullName>
    </recommendedName>
</protein>
<name>I0V4Z6_9PSEU</name>
<dbReference type="AlphaFoldDB" id="I0V4Z6"/>
<evidence type="ECO:0000313" key="6">
    <source>
        <dbReference type="Proteomes" id="UP000004691"/>
    </source>
</evidence>
<keyword evidence="3" id="KW-0963">Cytoplasm</keyword>